<evidence type="ECO:0000259" key="2">
    <source>
        <dbReference type="PROSITE" id="PS50125"/>
    </source>
</evidence>
<feature type="transmembrane region" description="Helical" evidence="1">
    <location>
        <begin position="258"/>
        <end position="276"/>
    </location>
</feature>
<sequence>MLPFVSDHLPEPNLYDGGDEIETVDKELEFASILYIPLHTKIKSALHSYFSKIHATVSAPPIVGIFYLIMISIQSFFPQFLIDCPELWPEEDFLTSAFRVLSYLWVGPTAYDSLHNRVIMSFVFDLIFIAAIIVVIWRSRIYVKTLRLRNIEAWSIYIIYKFLLPSMLPHLIVGIPLATRNLIEHYYAVVDVLCIILSSILFCFYLYLIYTIIVPRVLLEDIPTHEWLPILAGASLINSSLLCFTSSVTACIYNHKKAFASIWMAIQSLTCGVFVFRFSATPKRITSVIIATVAITGSFIAVIQSINILIEESIEPLYVILFGVAIFVCVYIILHFINKKKILRNLEFFDQCLISHDSVRELMEQRITSPIIFLGLIRSTMEFCHPFFLSLVPFDYALNQWPDNSTLLLFYARVLSFFPNRNSSMTYIATLLSKHKSSASYVSYLRQFRHISRTRQAYLTPNIKRQLDEIHTQCESLNVIIRRFWENILQKNTSSFWEEAYKINNKTKEIESYLQQMSDDYPNNETVLKEQMKFILKIKRDFVEFNSMKKKLDKLRKDGYAKFDIALSIVLKVFPSFNAVSEVVEPFKNDSIATIISKTEDTTFDESNDYHIELGVQQITKKSKLGRIWVGILVLFFTTCICITLYVIYHMEYKIYFLRRELDAITFLNVLNRFEYELNTIMFLISLFPMTFPGFPASLPDDFMEKVAPTLYPDYVFPLSLSREKIEDKLGFFGDYIGSISEWLTKLDQNNQEVIDLNNLFLNTIIIDNYSMKNLIHQIVLKGYDVLMYQDPAEYFNSQSYQQITQYHFALSDIFINFSTIALSYSSTAEINKLSNLSEKLVLSILSILFFVTLPFILLLFKLQIQSNLIAESFSFIPNTEIRRIINEFGKLTSKTNEYTSAISLLSQNTSFRGIDLLWQILVFGLTFIPVLILGLGTFYEGTLFIKKANDISYKAYWSYKPFSQMITGIEFLMRIAQVDASSLYLPKFQTREMLVNITTEKLYEAADSFSIGMWGSIAGAKSYFTNYDNENVYRIYRFEDVFVNNSSQLPNRKSYFEQFATENLINSFDSILGYSLGYIAKHSYPDCPIVVNDDLLLSLLYWFDTFGPNDRTNVYFLIMRRYIKDELNYYESSEQIFLISAILFQIVSFFSMCAYLFSRHNSITGALRFYHFIRPCVLLNNHNAILLIENGKKSTDKNDKVFSHAEEILRMIGQGVIVIDSTLSIIDFNPAFASIVQEESIKGRQLNDLIYKDDEDSSWTYFIVHVNECLIGKKSPQFKENITGKLSDGQTIHFTCHVIALNDYGVLEEGDSAAISKIAIIFEDCTQMYMRQQIIDQEMNLTREVLLQEMPERLVNEYMNLDNAGIAFFCQSVSIGQLHIRCEKEFEREAESPFKFMEEIFSMFDKKIKEFPLLCKMRTYASTYVFIGGLFSEENRPDKHAEQACQFALSMISEVETISKDTGYNVEIVVGIHTGGPIVAGVMENLRPSLQIIGPVMEMATQMTVTGIEKHVQVTRSVYELVFSAGFHISERGDATIRGGEKVTTYLICPS</sequence>
<feature type="transmembrane region" description="Helical" evidence="1">
    <location>
        <begin position="158"/>
        <end position="179"/>
    </location>
</feature>
<reference evidence="3" key="1">
    <citation type="submission" date="2016-10" db="EMBL/GenBank/DDBJ databases">
        <authorList>
            <person name="Benchimol M."/>
            <person name="Almeida L.G."/>
            <person name="Vasconcelos A.T."/>
            <person name="Perreira-Neves A."/>
            <person name="Rosa I.A."/>
            <person name="Tasca T."/>
            <person name="Bogo M.R."/>
            <person name="de Souza W."/>
        </authorList>
    </citation>
    <scope>NUCLEOTIDE SEQUENCE [LARGE SCALE GENOMIC DNA]</scope>
    <source>
        <strain evidence="3">K</strain>
    </source>
</reference>
<organism evidence="3 4">
    <name type="scientific">Tritrichomonas foetus</name>
    <dbReference type="NCBI Taxonomy" id="1144522"/>
    <lineage>
        <taxon>Eukaryota</taxon>
        <taxon>Metamonada</taxon>
        <taxon>Parabasalia</taxon>
        <taxon>Tritrichomonadida</taxon>
        <taxon>Tritrichomonadidae</taxon>
        <taxon>Tritrichomonas</taxon>
    </lineage>
</organism>
<feature type="transmembrane region" description="Helical" evidence="1">
    <location>
        <begin position="53"/>
        <end position="77"/>
    </location>
</feature>
<dbReference type="GeneID" id="94834086"/>
<keyword evidence="1" id="KW-0472">Membrane</keyword>
<feature type="transmembrane region" description="Helical" evidence="1">
    <location>
        <begin position="1137"/>
        <end position="1158"/>
    </location>
</feature>
<dbReference type="Proteomes" id="UP000179807">
    <property type="component" value="Unassembled WGS sequence"/>
</dbReference>
<feature type="transmembrane region" description="Helical" evidence="1">
    <location>
        <begin position="841"/>
        <end position="861"/>
    </location>
</feature>
<dbReference type="PROSITE" id="PS50125">
    <property type="entry name" value="GUANYLATE_CYCLASE_2"/>
    <property type="match status" value="1"/>
</dbReference>
<dbReference type="InterPro" id="IPR001054">
    <property type="entry name" value="A/G_cyclase"/>
</dbReference>
<evidence type="ECO:0000313" key="4">
    <source>
        <dbReference type="Proteomes" id="UP000179807"/>
    </source>
</evidence>
<feature type="transmembrane region" description="Helical" evidence="1">
    <location>
        <begin position="288"/>
        <end position="310"/>
    </location>
</feature>
<evidence type="ECO:0000256" key="1">
    <source>
        <dbReference type="SAM" id="Phobius"/>
    </source>
</evidence>
<evidence type="ECO:0000313" key="3">
    <source>
        <dbReference type="EMBL" id="OHT12932.1"/>
    </source>
</evidence>
<dbReference type="VEuPathDB" id="TrichDB:TRFO_17092"/>
<feature type="domain" description="Guanylate cyclase" evidence="2">
    <location>
        <begin position="1367"/>
        <end position="1505"/>
    </location>
</feature>
<dbReference type="CDD" id="cd07302">
    <property type="entry name" value="CHD"/>
    <property type="match status" value="1"/>
</dbReference>
<accession>A0A1J4KT21</accession>
<proteinExistence type="predicted"/>
<dbReference type="EMBL" id="MLAK01000552">
    <property type="protein sequence ID" value="OHT12932.1"/>
    <property type="molecule type" value="Genomic_DNA"/>
</dbReference>
<keyword evidence="4" id="KW-1185">Reference proteome</keyword>
<dbReference type="PANTHER" id="PTHR45655:SF13">
    <property type="entry name" value="SOLUBLE GUANYLATE CYCLASE GCY-32-RELATED"/>
    <property type="match status" value="1"/>
</dbReference>
<dbReference type="Gene3D" id="3.30.450.20">
    <property type="entry name" value="PAS domain"/>
    <property type="match status" value="1"/>
</dbReference>
<feature type="transmembrane region" description="Helical" evidence="1">
    <location>
        <begin position="681"/>
        <end position="699"/>
    </location>
</feature>
<feature type="transmembrane region" description="Helical" evidence="1">
    <location>
        <begin position="118"/>
        <end position="137"/>
    </location>
</feature>
<dbReference type="OrthoDB" id="1890790at2759"/>
<dbReference type="GO" id="GO:0008074">
    <property type="term" value="C:guanylate cyclase complex, soluble"/>
    <property type="evidence" value="ECO:0007669"/>
    <property type="project" value="TreeGrafter"/>
</dbReference>
<comment type="caution">
    <text evidence="3">The sequence shown here is derived from an EMBL/GenBank/DDBJ whole genome shotgun (WGS) entry which is preliminary data.</text>
</comment>
<dbReference type="Pfam" id="PF00211">
    <property type="entry name" value="Guanylate_cyc"/>
    <property type="match status" value="1"/>
</dbReference>
<dbReference type="Gene3D" id="3.30.70.1230">
    <property type="entry name" value="Nucleotide cyclase"/>
    <property type="match status" value="1"/>
</dbReference>
<feature type="transmembrane region" description="Helical" evidence="1">
    <location>
        <begin position="185"/>
        <end position="209"/>
    </location>
</feature>
<dbReference type="SUPFAM" id="SSF55073">
    <property type="entry name" value="Nucleotide cyclase"/>
    <property type="match status" value="1"/>
</dbReference>
<feature type="transmembrane region" description="Helical" evidence="1">
    <location>
        <begin position="917"/>
        <end position="940"/>
    </location>
</feature>
<name>A0A1J4KT21_9EUKA</name>
<gene>
    <name evidence="3" type="ORF">TRFO_17092</name>
</gene>
<feature type="transmembrane region" description="Helical" evidence="1">
    <location>
        <begin position="628"/>
        <end position="649"/>
    </location>
</feature>
<dbReference type="RefSeq" id="XP_068366068.1">
    <property type="nucleotide sequence ID" value="XM_068499382.1"/>
</dbReference>
<feature type="transmembrane region" description="Helical" evidence="1">
    <location>
        <begin position="316"/>
        <end position="337"/>
    </location>
</feature>
<dbReference type="GO" id="GO:0019934">
    <property type="term" value="P:cGMP-mediated signaling"/>
    <property type="evidence" value="ECO:0007669"/>
    <property type="project" value="TreeGrafter"/>
</dbReference>
<dbReference type="GO" id="GO:0004383">
    <property type="term" value="F:guanylate cyclase activity"/>
    <property type="evidence" value="ECO:0007669"/>
    <property type="project" value="TreeGrafter"/>
</dbReference>
<dbReference type="InterPro" id="IPR029787">
    <property type="entry name" value="Nucleotide_cyclase"/>
</dbReference>
<dbReference type="PANTHER" id="PTHR45655">
    <property type="entry name" value="GUANYLATE CYCLASE SOLUBLE SUBUNIT BETA-2"/>
    <property type="match status" value="1"/>
</dbReference>
<keyword evidence="1" id="KW-1133">Transmembrane helix</keyword>
<dbReference type="GO" id="GO:0070482">
    <property type="term" value="P:response to oxygen levels"/>
    <property type="evidence" value="ECO:0007669"/>
    <property type="project" value="TreeGrafter"/>
</dbReference>
<feature type="transmembrane region" description="Helical" evidence="1">
    <location>
        <begin position="230"/>
        <end position="252"/>
    </location>
</feature>
<dbReference type="SMART" id="SM00044">
    <property type="entry name" value="CYCc"/>
    <property type="match status" value="1"/>
</dbReference>
<keyword evidence="1" id="KW-0812">Transmembrane</keyword>
<protein>
    <recommendedName>
        <fullName evidence="2">Guanylate cyclase domain-containing protein</fullName>
    </recommendedName>
</protein>